<dbReference type="OrthoDB" id="288620at2"/>
<dbReference type="InterPro" id="IPR021375">
    <property type="entry name" value="DUF2997"/>
</dbReference>
<sequence length="66" mass="7136">MSKRIEITIDTKGNSQVETKGFTGSECVEASKFVEQALGKQTGMRTTAEFFTTSVKQATVQNSNGT</sequence>
<dbReference type="RefSeq" id="WP_075083646.1">
    <property type="nucleotide sequence ID" value="NZ_CP042912.1"/>
</dbReference>
<name>A0A5B9PDN0_9BACT</name>
<dbReference type="Pfam" id="PF11211">
    <property type="entry name" value="DUF2997"/>
    <property type="match status" value="1"/>
</dbReference>
<protein>
    <recommendedName>
        <fullName evidence="3">DUF2997 domain-containing protein</fullName>
    </recommendedName>
</protein>
<dbReference type="Proteomes" id="UP000322214">
    <property type="component" value="Chromosome"/>
</dbReference>
<reference evidence="1 2" key="1">
    <citation type="submission" date="2019-08" db="EMBL/GenBank/DDBJ databases">
        <title>Deep-cultivation of Planctomycetes and their phenomic and genomic characterization uncovers novel biology.</title>
        <authorList>
            <person name="Wiegand S."/>
            <person name="Jogler M."/>
            <person name="Boedeker C."/>
            <person name="Pinto D."/>
            <person name="Vollmers J."/>
            <person name="Rivas-Marin E."/>
            <person name="Kohn T."/>
            <person name="Peeters S.H."/>
            <person name="Heuer A."/>
            <person name="Rast P."/>
            <person name="Oberbeckmann S."/>
            <person name="Bunk B."/>
            <person name="Jeske O."/>
            <person name="Meyerdierks A."/>
            <person name="Storesund J.E."/>
            <person name="Kallscheuer N."/>
            <person name="Luecker S."/>
            <person name="Lage O.M."/>
            <person name="Pohl T."/>
            <person name="Merkel B.J."/>
            <person name="Hornburger P."/>
            <person name="Mueller R.-W."/>
            <person name="Bruemmer F."/>
            <person name="Labrenz M."/>
            <person name="Spormann A.M."/>
            <person name="Op den Camp H."/>
            <person name="Overmann J."/>
            <person name="Amann R."/>
            <person name="Jetten M.S.M."/>
            <person name="Mascher T."/>
            <person name="Medema M.H."/>
            <person name="Devos D.P."/>
            <person name="Kaster A.-K."/>
            <person name="Ovreas L."/>
            <person name="Rohde M."/>
            <person name="Galperin M.Y."/>
            <person name="Jogler C."/>
        </authorList>
    </citation>
    <scope>NUCLEOTIDE SEQUENCE [LARGE SCALE GENOMIC DNA]</scope>
    <source>
        <strain evidence="1 2">FC18</strain>
    </source>
</reference>
<gene>
    <name evidence="1" type="ORF">MFFC18_47200</name>
</gene>
<organism evidence="1 2">
    <name type="scientific">Mariniblastus fucicola</name>
    <dbReference type="NCBI Taxonomy" id="980251"/>
    <lineage>
        <taxon>Bacteria</taxon>
        <taxon>Pseudomonadati</taxon>
        <taxon>Planctomycetota</taxon>
        <taxon>Planctomycetia</taxon>
        <taxon>Pirellulales</taxon>
        <taxon>Pirellulaceae</taxon>
        <taxon>Mariniblastus</taxon>
    </lineage>
</organism>
<proteinExistence type="predicted"/>
<dbReference type="AlphaFoldDB" id="A0A5B9PDN0"/>
<dbReference type="EMBL" id="CP042912">
    <property type="protein sequence ID" value="QEG24797.1"/>
    <property type="molecule type" value="Genomic_DNA"/>
</dbReference>
<dbReference type="KEGG" id="mff:MFFC18_47200"/>
<accession>A0A5B9PDN0</accession>
<evidence type="ECO:0000313" key="2">
    <source>
        <dbReference type="Proteomes" id="UP000322214"/>
    </source>
</evidence>
<keyword evidence="2" id="KW-1185">Reference proteome</keyword>
<evidence type="ECO:0008006" key="3">
    <source>
        <dbReference type="Google" id="ProtNLM"/>
    </source>
</evidence>
<evidence type="ECO:0000313" key="1">
    <source>
        <dbReference type="EMBL" id="QEG24797.1"/>
    </source>
</evidence>
<dbReference type="STRING" id="980251.GCA_001642875_00849"/>